<keyword evidence="1" id="KW-0812">Transmembrane</keyword>
<feature type="transmembrane region" description="Helical" evidence="1">
    <location>
        <begin position="77"/>
        <end position="100"/>
    </location>
</feature>
<name>A0ABS7CYT4_9BACT</name>
<keyword evidence="3" id="KW-0012">Acyltransferase</keyword>
<organism evidence="3 4">
    <name type="scientific">Pontibacter aydingkolensis</name>
    <dbReference type="NCBI Taxonomy" id="1911536"/>
    <lineage>
        <taxon>Bacteria</taxon>
        <taxon>Pseudomonadati</taxon>
        <taxon>Bacteroidota</taxon>
        <taxon>Cytophagia</taxon>
        <taxon>Cytophagales</taxon>
        <taxon>Hymenobacteraceae</taxon>
        <taxon>Pontibacter</taxon>
    </lineage>
</organism>
<dbReference type="EMBL" id="JAHYXK010000024">
    <property type="protein sequence ID" value="MBW7469019.1"/>
    <property type="molecule type" value="Genomic_DNA"/>
</dbReference>
<feature type="transmembrane region" description="Helical" evidence="1">
    <location>
        <begin position="209"/>
        <end position="227"/>
    </location>
</feature>
<feature type="domain" description="Acyltransferase 3" evidence="2">
    <location>
        <begin position="5"/>
        <end position="304"/>
    </location>
</feature>
<proteinExistence type="predicted"/>
<comment type="caution">
    <text evidence="3">The sequence shown here is derived from an EMBL/GenBank/DDBJ whole genome shotgun (WGS) entry which is preliminary data.</text>
</comment>
<keyword evidence="1" id="KW-0472">Membrane</keyword>
<reference evidence="3 4" key="1">
    <citation type="journal article" date="2016" name="Int. J. Syst. Evol. Microbiol.">
        <title>Pontibacter aydingkolensis sp. nov., isolated from soil of a salt lake.</title>
        <authorList>
            <person name="Osman G."/>
            <person name="Zhang T."/>
            <person name="Lou K."/>
            <person name="Gao Y."/>
            <person name="Chang W."/>
            <person name="Lin Q."/>
            <person name="Yang H.M."/>
            <person name="Huo X.D."/>
            <person name="Wang N."/>
        </authorList>
    </citation>
    <scope>NUCLEOTIDE SEQUENCE [LARGE SCALE GENOMIC DNA]</scope>
    <source>
        <strain evidence="3 4">KACC 19255</strain>
    </source>
</reference>
<keyword evidence="1" id="KW-1133">Transmembrane helix</keyword>
<dbReference type="InterPro" id="IPR002656">
    <property type="entry name" value="Acyl_transf_3_dom"/>
</dbReference>
<sequence>MHFQQIDVLKGVAILAVISLHSATKHELVQTYAIYHIWQAVPVFMVLMGLNLGLGLKPGYVTFNAIYSRSYFTKKATRILFPFLLIFIMSVLLGILWLQLFSQDVMQFSKYTLIGVLPVSGKGNYFITLLLQSILVLPLVGYSFVKRPVLTTLVLVTLELLFLVMSKHYNLFESEGGEYVYSAALPRYFSALAYGLWLSKAIKQSFKPAVLAAFLAPGILSIVYLYLIIYGPLHIPVIYATWDMQNVLAFGYAALLILLFVYLLPGSSYNFTLKTLAQLGQASYHIFLVQVLYFGLTTEHSNLLLNLAVCVTLGYLFYRLETPLSKKYLSIT</sequence>
<evidence type="ECO:0000259" key="2">
    <source>
        <dbReference type="Pfam" id="PF01757"/>
    </source>
</evidence>
<feature type="transmembrane region" description="Helical" evidence="1">
    <location>
        <begin position="247"/>
        <end position="264"/>
    </location>
</feature>
<feature type="transmembrane region" description="Helical" evidence="1">
    <location>
        <begin position="276"/>
        <end position="296"/>
    </location>
</feature>
<evidence type="ECO:0000313" key="3">
    <source>
        <dbReference type="EMBL" id="MBW7469019.1"/>
    </source>
</evidence>
<protein>
    <submittedName>
        <fullName evidence="3">Acyltransferase family protein</fullName>
    </submittedName>
</protein>
<gene>
    <name evidence="3" type="ORF">K0O23_18235</name>
</gene>
<feature type="transmembrane region" description="Helical" evidence="1">
    <location>
        <begin position="179"/>
        <end position="197"/>
    </location>
</feature>
<feature type="transmembrane region" description="Helical" evidence="1">
    <location>
        <begin position="149"/>
        <end position="167"/>
    </location>
</feature>
<evidence type="ECO:0000313" key="4">
    <source>
        <dbReference type="Proteomes" id="UP000813018"/>
    </source>
</evidence>
<evidence type="ECO:0000256" key="1">
    <source>
        <dbReference type="SAM" id="Phobius"/>
    </source>
</evidence>
<keyword evidence="4" id="KW-1185">Reference proteome</keyword>
<dbReference type="Proteomes" id="UP000813018">
    <property type="component" value="Unassembled WGS sequence"/>
</dbReference>
<dbReference type="GO" id="GO:0016746">
    <property type="term" value="F:acyltransferase activity"/>
    <property type="evidence" value="ECO:0007669"/>
    <property type="project" value="UniProtKB-KW"/>
</dbReference>
<feature type="transmembrane region" description="Helical" evidence="1">
    <location>
        <begin position="125"/>
        <end position="142"/>
    </location>
</feature>
<accession>A0ABS7CYT4</accession>
<feature type="transmembrane region" description="Helical" evidence="1">
    <location>
        <begin position="36"/>
        <end position="56"/>
    </location>
</feature>
<keyword evidence="3" id="KW-0808">Transferase</keyword>
<dbReference type="Pfam" id="PF01757">
    <property type="entry name" value="Acyl_transf_3"/>
    <property type="match status" value="1"/>
</dbReference>
<feature type="transmembrane region" description="Helical" evidence="1">
    <location>
        <begin position="302"/>
        <end position="318"/>
    </location>
</feature>